<accession>A0A6J6VIH7</accession>
<evidence type="ECO:0000256" key="1">
    <source>
        <dbReference type="ARBA" id="ARBA00022722"/>
    </source>
</evidence>
<dbReference type="GO" id="GO:0008409">
    <property type="term" value="F:5'-3' exonuclease activity"/>
    <property type="evidence" value="ECO:0007669"/>
    <property type="project" value="InterPro"/>
</dbReference>
<keyword evidence="2" id="KW-0378">Hydrolase</keyword>
<dbReference type="Pfam" id="PF01367">
    <property type="entry name" value="5_3_exonuc"/>
    <property type="match status" value="1"/>
</dbReference>
<dbReference type="SMART" id="SM00475">
    <property type="entry name" value="53EXOc"/>
    <property type="match status" value="1"/>
</dbReference>
<dbReference type="PANTHER" id="PTHR42646:SF2">
    <property type="entry name" value="5'-3' EXONUCLEASE FAMILY PROTEIN"/>
    <property type="match status" value="1"/>
</dbReference>
<dbReference type="EMBL" id="CAEZUC010000107">
    <property type="protein sequence ID" value="CAB4592949.1"/>
    <property type="molecule type" value="Genomic_DNA"/>
</dbReference>
<keyword evidence="1" id="KW-0540">Nuclease</keyword>
<dbReference type="InterPro" id="IPR020046">
    <property type="entry name" value="5-3_exonucl_a-hlix_arch_N"/>
</dbReference>
<dbReference type="InterPro" id="IPR020045">
    <property type="entry name" value="DNA_polI_H3TH"/>
</dbReference>
<reference evidence="5" key="1">
    <citation type="submission" date="2020-05" db="EMBL/GenBank/DDBJ databases">
        <authorList>
            <person name="Chiriac C."/>
            <person name="Salcher M."/>
            <person name="Ghai R."/>
            <person name="Kavagutti S V."/>
        </authorList>
    </citation>
    <scope>NUCLEOTIDE SEQUENCE</scope>
</reference>
<dbReference type="CDD" id="cd09859">
    <property type="entry name" value="PIN_53EXO"/>
    <property type="match status" value="1"/>
</dbReference>
<dbReference type="Pfam" id="PF02739">
    <property type="entry name" value="5_3_exonuc_N"/>
    <property type="match status" value="1"/>
</dbReference>
<gene>
    <name evidence="4" type="ORF">UFOPK1776_00718</name>
    <name evidence="5" type="ORF">UFOPK2886_00809</name>
</gene>
<evidence type="ECO:0000313" key="4">
    <source>
        <dbReference type="EMBL" id="CAB4592949.1"/>
    </source>
</evidence>
<dbReference type="PANTHER" id="PTHR42646">
    <property type="entry name" value="FLAP ENDONUCLEASE XNI"/>
    <property type="match status" value="1"/>
</dbReference>
<evidence type="ECO:0000256" key="2">
    <source>
        <dbReference type="ARBA" id="ARBA00022801"/>
    </source>
</evidence>
<dbReference type="EMBL" id="CAEZZO010000130">
    <property type="protein sequence ID" value="CAB4771960.1"/>
    <property type="molecule type" value="Genomic_DNA"/>
</dbReference>
<name>A0A6J6VIH7_9ZZZZ</name>
<evidence type="ECO:0000313" key="5">
    <source>
        <dbReference type="EMBL" id="CAB4771960.1"/>
    </source>
</evidence>
<dbReference type="SUPFAM" id="SSF47807">
    <property type="entry name" value="5' to 3' exonuclease, C-terminal subdomain"/>
    <property type="match status" value="1"/>
</dbReference>
<evidence type="ECO:0000259" key="3">
    <source>
        <dbReference type="SMART" id="SM00475"/>
    </source>
</evidence>
<dbReference type="InterPro" id="IPR036279">
    <property type="entry name" value="5-3_exonuclease_C_sf"/>
</dbReference>
<dbReference type="Gene3D" id="3.40.50.1010">
    <property type="entry name" value="5'-nuclease"/>
    <property type="match status" value="1"/>
</dbReference>
<dbReference type="GO" id="GO:0017108">
    <property type="term" value="F:5'-flap endonuclease activity"/>
    <property type="evidence" value="ECO:0007669"/>
    <property type="project" value="InterPro"/>
</dbReference>
<dbReference type="InterPro" id="IPR002421">
    <property type="entry name" value="5-3_exonuclease"/>
</dbReference>
<dbReference type="GO" id="GO:0033567">
    <property type="term" value="P:DNA replication, Okazaki fragment processing"/>
    <property type="evidence" value="ECO:0007669"/>
    <property type="project" value="InterPro"/>
</dbReference>
<dbReference type="InterPro" id="IPR038969">
    <property type="entry name" value="FEN"/>
</dbReference>
<proteinExistence type="predicted"/>
<sequence>MTLMLLDSASLWYRAYFGMPDTLVSPKGIPVNAIRGYLDMTSRLILKYQPNRLVACLEGDWRPSWRVELFPEYKLNRVDDSGEEDEPDTLSPQIPILLDVLDALGIPLLGVDDYEADDLMATFSVKQNGPIRIVTGDRDLFQLVDDKRDVKVVYLAKGISNHDLVDLEWIQNKYQIPGDRYALFAMIRGDSSDGLPGIRGIGEKGAASIANIFSSLPEVVLATKEDDQRLTANIKKKILEGLDYAEIAPKLVGCALDVPIPEMNISLPEKPKSLSKIRSLQDEFGLGASIDRIISALGWQL</sequence>
<feature type="domain" description="5'-3' exonuclease" evidence="3">
    <location>
        <begin position="1"/>
        <end position="268"/>
    </location>
</feature>
<dbReference type="SUPFAM" id="SSF88723">
    <property type="entry name" value="PIN domain-like"/>
    <property type="match status" value="1"/>
</dbReference>
<organism evidence="5">
    <name type="scientific">freshwater metagenome</name>
    <dbReference type="NCBI Taxonomy" id="449393"/>
    <lineage>
        <taxon>unclassified sequences</taxon>
        <taxon>metagenomes</taxon>
        <taxon>ecological metagenomes</taxon>
    </lineage>
</organism>
<dbReference type="Gene3D" id="1.10.150.20">
    <property type="entry name" value="5' to 3' exonuclease, C-terminal subdomain"/>
    <property type="match status" value="1"/>
</dbReference>
<dbReference type="GO" id="GO:0003677">
    <property type="term" value="F:DNA binding"/>
    <property type="evidence" value="ECO:0007669"/>
    <property type="project" value="InterPro"/>
</dbReference>
<dbReference type="AlphaFoldDB" id="A0A6J6VIH7"/>
<dbReference type="CDD" id="cd09898">
    <property type="entry name" value="H3TH_53EXO"/>
    <property type="match status" value="1"/>
</dbReference>
<dbReference type="InterPro" id="IPR029060">
    <property type="entry name" value="PIN-like_dom_sf"/>
</dbReference>
<protein>
    <submittedName>
        <fullName evidence="5">Unannotated protein</fullName>
    </submittedName>
</protein>